<protein>
    <recommendedName>
        <fullName evidence="9">TF-B3 domain-containing protein</fullName>
    </recommendedName>
</protein>
<feature type="region of interest" description="Disordered" evidence="6">
    <location>
        <begin position="49"/>
        <end position="71"/>
    </location>
</feature>
<organism evidence="7 8">
    <name type="scientific">Citrullus colocynthis</name>
    <name type="common">colocynth</name>
    <dbReference type="NCBI Taxonomy" id="252529"/>
    <lineage>
        <taxon>Eukaryota</taxon>
        <taxon>Viridiplantae</taxon>
        <taxon>Streptophyta</taxon>
        <taxon>Embryophyta</taxon>
        <taxon>Tracheophyta</taxon>
        <taxon>Spermatophyta</taxon>
        <taxon>Magnoliopsida</taxon>
        <taxon>eudicotyledons</taxon>
        <taxon>Gunneridae</taxon>
        <taxon>Pentapetalae</taxon>
        <taxon>rosids</taxon>
        <taxon>fabids</taxon>
        <taxon>Cucurbitales</taxon>
        <taxon>Cucurbitaceae</taxon>
        <taxon>Benincaseae</taxon>
        <taxon>Citrullus</taxon>
    </lineage>
</organism>
<dbReference type="PANTHER" id="PTHR31541:SF57">
    <property type="entry name" value="TF-B3 DOMAIN-CONTAINING PROTEIN"/>
    <property type="match status" value="1"/>
</dbReference>
<proteinExistence type="predicted"/>
<evidence type="ECO:0000256" key="1">
    <source>
        <dbReference type="ARBA" id="ARBA00004123"/>
    </source>
</evidence>
<dbReference type="Pfam" id="PF03754">
    <property type="entry name" value="At2g31720-like"/>
    <property type="match status" value="1"/>
</dbReference>
<evidence type="ECO:0000256" key="2">
    <source>
        <dbReference type="ARBA" id="ARBA00023015"/>
    </source>
</evidence>
<gene>
    <name evidence="7" type="ORF">CITCOLO1_LOCUS11769</name>
</gene>
<accession>A0ABP0YII8</accession>
<name>A0ABP0YII8_9ROSI</name>
<keyword evidence="4" id="KW-0804">Transcription</keyword>
<keyword evidence="3" id="KW-0238">DNA-binding</keyword>
<evidence type="ECO:0000256" key="6">
    <source>
        <dbReference type="SAM" id="MobiDB-lite"/>
    </source>
</evidence>
<comment type="subcellular location">
    <subcellularLocation>
        <location evidence="1">Nucleus</location>
    </subcellularLocation>
</comment>
<dbReference type="EMBL" id="OZ021738">
    <property type="protein sequence ID" value="CAK9319752.1"/>
    <property type="molecule type" value="Genomic_DNA"/>
</dbReference>
<dbReference type="InterPro" id="IPR015300">
    <property type="entry name" value="DNA-bd_pseudobarrel_sf"/>
</dbReference>
<evidence type="ECO:0000256" key="5">
    <source>
        <dbReference type="ARBA" id="ARBA00023242"/>
    </source>
</evidence>
<dbReference type="Gene3D" id="2.40.330.10">
    <property type="entry name" value="DNA-binding pseudobarrel domain"/>
    <property type="match status" value="1"/>
</dbReference>
<keyword evidence="5" id="KW-0539">Nucleus</keyword>
<reference evidence="7 8" key="1">
    <citation type="submission" date="2024-03" db="EMBL/GenBank/DDBJ databases">
        <authorList>
            <person name="Gkanogiannis A."/>
            <person name="Becerra Lopez-Lavalle L."/>
        </authorList>
    </citation>
    <scope>NUCLEOTIDE SEQUENCE [LARGE SCALE GENOMIC DNA]</scope>
</reference>
<dbReference type="PANTHER" id="PTHR31541">
    <property type="entry name" value="B3 DOMAIN PLANT PROTEIN-RELATED"/>
    <property type="match status" value="1"/>
</dbReference>
<evidence type="ECO:0000313" key="8">
    <source>
        <dbReference type="Proteomes" id="UP001642487"/>
    </source>
</evidence>
<evidence type="ECO:0000256" key="4">
    <source>
        <dbReference type="ARBA" id="ARBA00023163"/>
    </source>
</evidence>
<keyword evidence="8" id="KW-1185">Reference proteome</keyword>
<evidence type="ECO:0000313" key="7">
    <source>
        <dbReference type="EMBL" id="CAK9319752.1"/>
    </source>
</evidence>
<feature type="compositionally biased region" description="Low complexity" evidence="6">
    <location>
        <begin position="56"/>
        <end position="68"/>
    </location>
</feature>
<dbReference type="InterPro" id="IPR005508">
    <property type="entry name" value="At2g31720-like"/>
</dbReference>
<evidence type="ECO:0000256" key="3">
    <source>
        <dbReference type="ARBA" id="ARBA00023125"/>
    </source>
</evidence>
<evidence type="ECO:0008006" key="9">
    <source>
        <dbReference type="Google" id="ProtNLM"/>
    </source>
</evidence>
<keyword evidence="2" id="KW-0805">Transcription regulation</keyword>
<sequence>MVRSLVNNHFHYFFLSIHQMQSSSVSSTLNTENSHLNFLAMDVTAAAGETTDDDNVPSSSNESENSEISIEDGEIIESEEEVDIVNVSDEETAAEGGKGKIVNTEIEQEATRSQEIEIGKQKVVYTKESASSSAVIVEDRESSESSVDEETELQMFQNLPSNFPYRFAKLIKDPSSIHPRILMEKRLRRADVSESKDRLSITGKRIKESFLTEEEKKKLESGEVMGVAVMEPDGETVSYLRLRKRRNKGKEMGSYALTGGWYNTVARNSDALMRGEFVRVWYFRVNGRLWFGVEVVGEVKRQFEILEQMSQKWCHQNILVP</sequence>
<dbReference type="Proteomes" id="UP001642487">
    <property type="component" value="Chromosome 4"/>
</dbReference>